<dbReference type="Pfam" id="PF11954">
    <property type="entry name" value="DUF3471"/>
    <property type="match status" value="1"/>
</dbReference>
<feature type="domain" description="Beta-lactamase-related" evidence="1">
    <location>
        <begin position="9"/>
        <end position="335"/>
    </location>
</feature>
<evidence type="ECO:0000259" key="1">
    <source>
        <dbReference type="Pfam" id="PF00144"/>
    </source>
</evidence>
<dbReference type="InterPro" id="IPR001466">
    <property type="entry name" value="Beta-lactam-related"/>
</dbReference>
<dbReference type="EMBL" id="FNCJ01000033">
    <property type="protein sequence ID" value="SDI74954.1"/>
    <property type="molecule type" value="Genomic_DNA"/>
</dbReference>
<evidence type="ECO:0000313" key="3">
    <source>
        <dbReference type="EMBL" id="SDI74954.1"/>
    </source>
</evidence>
<dbReference type="AlphaFoldDB" id="A0A1G8N418"/>
<organism evidence="3 4">
    <name type="scientific">Paraburkholderia phenazinium</name>
    <dbReference type="NCBI Taxonomy" id="60549"/>
    <lineage>
        <taxon>Bacteria</taxon>
        <taxon>Pseudomonadati</taxon>
        <taxon>Pseudomonadota</taxon>
        <taxon>Betaproteobacteria</taxon>
        <taxon>Burkholderiales</taxon>
        <taxon>Burkholderiaceae</taxon>
        <taxon>Paraburkholderia</taxon>
    </lineage>
</organism>
<dbReference type="SUPFAM" id="SSF56601">
    <property type="entry name" value="beta-lactamase/transpeptidase-like"/>
    <property type="match status" value="1"/>
</dbReference>
<dbReference type="OrthoDB" id="9801061at2"/>
<dbReference type="RefSeq" id="WP_090695691.1">
    <property type="nucleotide sequence ID" value="NZ_FNCJ01000033.1"/>
</dbReference>
<evidence type="ECO:0000313" key="4">
    <source>
        <dbReference type="Proteomes" id="UP000199706"/>
    </source>
</evidence>
<dbReference type="InterPro" id="IPR021860">
    <property type="entry name" value="Peptidase_S12_Pab87-rel_C"/>
</dbReference>
<dbReference type="Proteomes" id="UP000199706">
    <property type="component" value="Unassembled WGS sequence"/>
</dbReference>
<sequence length="488" mass="54114">MSVPDLSKLDGLVEEAMAHWDVPGLALAVMQNNDIIKLKAYGTRDMGSGLPVTLDTQFMICSLTKSFTAAGLGLLVDEQKLDWHTRIRDVLPDFELQDPLASEQLTVHDVLTHQSGLPRHDRIWSLPGARSRADMLEAMRYLQPNKALREVWQYNNLGYLVAGAVAERVSGQSWEAFTTDRLLSPLGFTNFGFSLSELEASNDHAHPHPIEAGHAYRGKQWPIQTTPAGGINASIVDMAKWLGFLLSKGRVNGVQLLSQDVVEQMMASHVFEGDSGFSEIGACHYGLGLGCGQYRGDRTVSHTGSTLGWGTMMSMLPDHGIGVAILTNCDPSNVRQLLSYTIFDQLRSREPLDWPDRFRAERVKALEAEETERRKREAFDAQRSEPNLPLAHYAGKYAHPAYGELVVSAESEGLRWCWGGLAGTLLCRDGETFDLKQDGEERLGRFFPTLQFTFKRNAEGVIDRATAPLEPAVDDICFQRRSDNGLPA</sequence>
<dbReference type="InterPro" id="IPR012338">
    <property type="entry name" value="Beta-lactam/transpept-like"/>
</dbReference>
<evidence type="ECO:0000259" key="2">
    <source>
        <dbReference type="Pfam" id="PF11954"/>
    </source>
</evidence>
<dbReference type="PANTHER" id="PTHR46825">
    <property type="entry name" value="D-ALANYL-D-ALANINE-CARBOXYPEPTIDASE/ENDOPEPTIDASE AMPH"/>
    <property type="match status" value="1"/>
</dbReference>
<proteinExistence type="predicted"/>
<dbReference type="InterPro" id="IPR050491">
    <property type="entry name" value="AmpC-like"/>
</dbReference>
<dbReference type="Gene3D" id="3.40.710.10">
    <property type="entry name" value="DD-peptidase/beta-lactamase superfamily"/>
    <property type="match status" value="1"/>
</dbReference>
<dbReference type="PANTHER" id="PTHR46825:SF15">
    <property type="entry name" value="BETA-LACTAMASE-RELATED DOMAIN-CONTAINING PROTEIN"/>
    <property type="match status" value="1"/>
</dbReference>
<dbReference type="Gene3D" id="2.40.128.600">
    <property type="match status" value="1"/>
</dbReference>
<protein>
    <submittedName>
        <fullName evidence="3">CubicO group peptidase, beta-lactamase class C family</fullName>
    </submittedName>
</protein>
<name>A0A1G8N418_9BURK</name>
<reference evidence="3 4" key="1">
    <citation type="submission" date="2016-10" db="EMBL/GenBank/DDBJ databases">
        <authorList>
            <person name="de Groot N.N."/>
        </authorList>
    </citation>
    <scope>NUCLEOTIDE SEQUENCE [LARGE SCALE GENOMIC DNA]</scope>
    <source>
        <strain evidence="3 4">LMG 2247</strain>
    </source>
</reference>
<gene>
    <name evidence="3" type="ORF">SAMN05216466_1339</name>
</gene>
<accession>A0A1G8N418</accession>
<feature type="domain" description="Peptidase S12 Pab87-related C-terminal" evidence="2">
    <location>
        <begin position="383"/>
        <end position="475"/>
    </location>
</feature>
<dbReference type="Pfam" id="PF00144">
    <property type="entry name" value="Beta-lactamase"/>
    <property type="match status" value="1"/>
</dbReference>